<organism evidence="1 2">
    <name type="scientific">Bacillus cereus</name>
    <dbReference type="NCBI Taxonomy" id="1396"/>
    <lineage>
        <taxon>Bacteria</taxon>
        <taxon>Bacillati</taxon>
        <taxon>Bacillota</taxon>
        <taxon>Bacilli</taxon>
        <taxon>Bacillales</taxon>
        <taxon>Bacillaceae</taxon>
        <taxon>Bacillus</taxon>
        <taxon>Bacillus cereus group</taxon>
    </lineage>
</organism>
<accession>A0A2B0LPH9</accession>
<evidence type="ECO:0000313" key="2">
    <source>
        <dbReference type="Proteomes" id="UP000242656"/>
    </source>
</evidence>
<gene>
    <name evidence="1" type="ORF">COI93_17995</name>
</gene>
<evidence type="ECO:0000313" key="1">
    <source>
        <dbReference type="EMBL" id="PFK33797.1"/>
    </source>
</evidence>
<proteinExistence type="predicted"/>
<reference evidence="1 2" key="1">
    <citation type="submission" date="2017-09" db="EMBL/GenBank/DDBJ databases">
        <title>Large-scale bioinformatics analysis of Bacillus genomes uncovers conserved roles of natural products in bacterial physiology.</title>
        <authorList>
            <consortium name="Agbiome Team Llc"/>
            <person name="Bleich R.M."/>
            <person name="Grubbs K.J."/>
            <person name="Santa Maria K.C."/>
            <person name="Allen S.E."/>
            <person name="Farag S."/>
            <person name="Shank E.A."/>
            <person name="Bowers A."/>
        </authorList>
    </citation>
    <scope>NUCLEOTIDE SEQUENCE [LARGE SCALE GENOMIC DNA]</scope>
    <source>
        <strain evidence="1 2">AFS083043</strain>
    </source>
</reference>
<dbReference type="EMBL" id="NUWN01000075">
    <property type="protein sequence ID" value="PFK33797.1"/>
    <property type="molecule type" value="Genomic_DNA"/>
</dbReference>
<protein>
    <submittedName>
        <fullName evidence="1">Lantibiotic salivaricin A</fullName>
    </submittedName>
</protein>
<comment type="caution">
    <text evidence="1">The sequence shown here is derived from an EMBL/GenBank/DDBJ whole genome shotgun (WGS) entry which is preliminary data.</text>
</comment>
<sequence length="27" mass="2679">QEAAGAAGCGWACSVTDDCPNSIFVCC</sequence>
<dbReference type="Proteomes" id="UP000242656">
    <property type="component" value="Unassembled WGS sequence"/>
</dbReference>
<feature type="non-terminal residue" evidence="1">
    <location>
        <position position="1"/>
    </location>
</feature>
<dbReference type="AlphaFoldDB" id="A0A2B0LPH9"/>
<name>A0A2B0LPH9_BACCE</name>